<feature type="transmembrane region" description="Helical" evidence="1">
    <location>
        <begin position="107"/>
        <end position="132"/>
    </location>
</feature>
<keyword evidence="1" id="KW-1133">Transmembrane helix</keyword>
<dbReference type="AlphaFoldDB" id="A0A8J6MBW2"/>
<organism evidence="2 3">
    <name type="scientific">Lawsonibacter faecis</name>
    <dbReference type="NCBI Taxonomy" id="2763052"/>
    <lineage>
        <taxon>Bacteria</taxon>
        <taxon>Bacillati</taxon>
        <taxon>Bacillota</taxon>
        <taxon>Clostridia</taxon>
        <taxon>Eubacteriales</taxon>
        <taxon>Oscillospiraceae</taxon>
        <taxon>Lawsonibacter</taxon>
    </lineage>
</organism>
<keyword evidence="1" id="KW-0472">Membrane</keyword>
<proteinExistence type="predicted"/>
<keyword evidence="1" id="KW-0812">Transmembrane</keyword>
<sequence length="586" mass="64232">MEQKKAKAKGKGKLHAPRSKLGKIALNLAVTLVVGFIYFYVSLPALNLQSSDFYFFVGLLCVVYIVCAFITSGFHLEGGKAATVTGGVVNIDGGKVKEYFRFIKSQCLPIGILLGVLIVVALVGSIISAPIFRAGSYRELLDVQELPAGNFAADVAEISFDEIPLLDEESAKRLGTTQMGTIPDMVSQFEVAGEYTQINYQGRPVRVAPLEYADLIKWFTNRSQGLPAYIVVDMVSQEVQVVRLPEGQGIKFSPSEPLNRNVYRHLRFQYPTFMFATPSFEIDENGDPWWICPRVVKTIGLFGGTDVSGAVLMNAVTGESTYYESADIPQWVDHVYPDSLIMEQYNYYGTLVHGFINSVFGQRDVKVVTEGDNYIAMNDDVYVYSGVTSATSDQSNLGFLLCNQRTKETKFYTAPGATEQAARNSAMGVVQDLGYTATWPILLNISGQPTYFMALKDNSALVKQYAMVNVSQYSTLVATDASVAACETKYVQMLADSNVIVPEALPQTSVSGVIDDLRSEVVDGNTRYLIRLRGDDMYYSLSAKDNDVAVILDLGDAVTIDHAPLPEGSAALILDGYSVTLDRKGR</sequence>
<feature type="transmembrane region" description="Helical" evidence="1">
    <location>
        <begin position="53"/>
        <end position="71"/>
    </location>
</feature>
<dbReference type="Proteomes" id="UP000607645">
    <property type="component" value="Unassembled WGS sequence"/>
</dbReference>
<dbReference type="EMBL" id="JACOPQ010000002">
    <property type="protein sequence ID" value="MBC5736025.1"/>
    <property type="molecule type" value="Genomic_DNA"/>
</dbReference>
<evidence type="ECO:0000313" key="2">
    <source>
        <dbReference type="EMBL" id="MBC5736025.1"/>
    </source>
</evidence>
<feature type="transmembrane region" description="Helical" evidence="1">
    <location>
        <begin position="21"/>
        <end position="41"/>
    </location>
</feature>
<gene>
    <name evidence="2" type="ORF">H8S62_03225</name>
</gene>
<comment type="caution">
    <text evidence="2">The sequence shown here is derived from an EMBL/GenBank/DDBJ whole genome shotgun (WGS) entry which is preliminary data.</text>
</comment>
<name>A0A8J6MBW2_9FIRM</name>
<reference evidence="2" key="1">
    <citation type="submission" date="2020-08" db="EMBL/GenBank/DDBJ databases">
        <title>Genome public.</title>
        <authorList>
            <person name="Liu C."/>
            <person name="Sun Q."/>
        </authorList>
    </citation>
    <scope>NUCLEOTIDE SEQUENCE</scope>
    <source>
        <strain evidence="2">NSJ-52</strain>
    </source>
</reference>
<accession>A0A8J6MBW2</accession>
<dbReference type="RefSeq" id="WP_155152926.1">
    <property type="nucleotide sequence ID" value="NZ_JACOPQ010000002.1"/>
</dbReference>
<evidence type="ECO:0000256" key="1">
    <source>
        <dbReference type="SAM" id="Phobius"/>
    </source>
</evidence>
<keyword evidence="3" id="KW-1185">Reference proteome</keyword>
<evidence type="ECO:0000313" key="3">
    <source>
        <dbReference type="Proteomes" id="UP000607645"/>
    </source>
</evidence>
<protein>
    <submittedName>
        <fullName evidence="2">CvpA family protein</fullName>
    </submittedName>
</protein>